<keyword evidence="4" id="KW-1185">Reference proteome</keyword>
<evidence type="ECO:0000313" key="3">
    <source>
        <dbReference type="EMBL" id="MDA3613772.1"/>
    </source>
</evidence>
<keyword evidence="1" id="KW-0597">Phosphoprotein</keyword>
<proteinExistence type="predicted"/>
<evidence type="ECO:0000259" key="2">
    <source>
        <dbReference type="PROSITE" id="PS50110"/>
    </source>
</evidence>
<gene>
    <name evidence="3" type="ORF">O3P16_03050</name>
</gene>
<feature type="modified residue" description="4-aspartylphosphate" evidence="1">
    <location>
        <position position="59"/>
    </location>
</feature>
<dbReference type="Pfam" id="PF00072">
    <property type="entry name" value="Response_reg"/>
    <property type="match status" value="1"/>
</dbReference>
<protein>
    <submittedName>
        <fullName evidence="3">Response regulator</fullName>
    </submittedName>
</protein>
<dbReference type="EMBL" id="JAQGEF010000003">
    <property type="protein sequence ID" value="MDA3613772.1"/>
    <property type="molecule type" value="Genomic_DNA"/>
</dbReference>
<evidence type="ECO:0000256" key="1">
    <source>
        <dbReference type="PROSITE-ProRule" id="PRU00169"/>
    </source>
</evidence>
<name>A0ABT4UG12_9BACT</name>
<dbReference type="PROSITE" id="PS50110">
    <property type="entry name" value="RESPONSE_REGULATORY"/>
    <property type="match status" value="1"/>
</dbReference>
<dbReference type="SMART" id="SM00448">
    <property type="entry name" value="REC"/>
    <property type="match status" value="1"/>
</dbReference>
<sequence length="221" mass="25289">MIKKVLIAEDYESTNISVEKTLNDLQIPFFDSATYCDEALLRIKKAIQAGQSYDLLITDLYFEEDHHKVQLSGGIDLIKAVKQIQPDLKILVFSAESRPAFIKKLFIDFDIDGYVRKARGDAKELIKAIREISNHRVYKPPQLEQGKQTNTYEFTTFDTTILTLMAEGKRVLEIPDYLKEKNIIPNGKSSVEKQLKLLRETFDFSTNEQLIAHCVKMGIIG</sequence>
<dbReference type="InterPro" id="IPR011006">
    <property type="entry name" value="CheY-like_superfamily"/>
</dbReference>
<evidence type="ECO:0000313" key="4">
    <source>
        <dbReference type="Proteomes" id="UP001210231"/>
    </source>
</evidence>
<comment type="caution">
    <text evidence="3">The sequence shown here is derived from an EMBL/GenBank/DDBJ whole genome shotgun (WGS) entry which is preliminary data.</text>
</comment>
<organism evidence="3 4">
    <name type="scientific">Polluticaenibacter yanchengensis</name>
    <dbReference type="NCBI Taxonomy" id="3014562"/>
    <lineage>
        <taxon>Bacteria</taxon>
        <taxon>Pseudomonadati</taxon>
        <taxon>Bacteroidota</taxon>
        <taxon>Chitinophagia</taxon>
        <taxon>Chitinophagales</taxon>
        <taxon>Chitinophagaceae</taxon>
        <taxon>Polluticaenibacter</taxon>
    </lineage>
</organism>
<dbReference type="Proteomes" id="UP001210231">
    <property type="component" value="Unassembled WGS sequence"/>
</dbReference>
<dbReference type="Gene3D" id="3.40.50.2300">
    <property type="match status" value="1"/>
</dbReference>
<dbReference type="RefSeq" id="WP_407030102.1">
    <property type="nucleotide sequence ID" value="NZ_JAQGEF010000003.1"/>
</dbReference>
<accession>A0ABT4UG12</accession>
<dbReference type="InterPro" id="IPR001789">
    <property type="entry name" value="Sig_transdc_resp-reg_receiver"/>
</dbReference>
<reference evidence="3 4" key="1">
    <citation type="submission" date="2022-12" db="EMBL/GenBank/DDBJ databases">
        <title>Chitinophagaceae gen. sp. nov., a new member of the family Chitinophagaceae, isolated from soil in a chemical factory.</title>
        <authorList>
            <person name="Ke Z."/>
        </authorList>
    </citation>
    <scope>NUCLEOTIDE SEQUENCE [LARGE SCALE GENOMIC DNA]</scope>
    <source>
        <strain evidence="3 4">LY-5</strain>
    </source>
</reference>
<dbReference type="SUPFAM" id="SSF52172">
    <property type="entry name" value="CheY-like"/>
    <property type="match status" value="1"/>
</dbReference>
<feature type="domain" description="Response regulatory" evidence="2">
    <location>
        <begin position="4"/>
        <end position="132"/>
    </location>
</feature>